<name>A0A4P6JUC0_KTERU</name>
<protein>
    <submittedName>
        <fullName evidence="1">PPOX class F420-dependent oxidoreductase</fullName>
        <ecNumber evidence="1">1.-.-.-</ecNumber>
    </submittedName>
</protein>
<dbReference type="AlphaFoldDB" id="A0A4P6JUC0"/>
<evidence type="ECO:0000313" key="1">
    <source>
        <dbReference type="EMBL" id="QBD79064.1"/>
    </source>
</evidence>
<accession>A0A4P6JUC0</accession>
<dbReference type="EC" id="1.-.-.-" evidence="1"/>
<dbReference type="NCBIfam" id="TIGR04023">
    <property type="entry name" value="PPOX_MSMEG_5819"/>
    <property type="match status" value="1"/>
</dbReference>
<dbReference type="GO" id="GO:0016491">
    <property type="term" value="F:oxidoreductase activity"/>
    <property type="evidence" value="ECO:0007669"/>
    <property type="project" value="UniProtKB-KW"/>
</dbReference>
<dbReference type="RefSeq" id="WP_129890117.1">
    <property type="nucleotide sequence ID" value="NZ_CP035758.1"/>
</dbReference>
<dbReference type="Gene3D" id="2.30.110.10">
    <property type="entry name" value="Electron Transport, Fmn-binding Protein, Chain A"/>
    <property type="match status" value="1"/>
</dbReference>
<dbReference type="InterPro" id="IPR012349">
    <property type="entry name" value="Split_barrel_FMN-bd"/>
</dbReference>
<dbReference type="KEGG" id="kbs:EPA93_24985"/>
<dbReference type="InterPro" id="IPR024031">
    <property type="entry name" value="MSMEG_5819/OxyR"/>
</dbReference>
<keyword evidence="1" id="KW-0560">Oxidoreductase</keyword>
<evidence type="ECO:0000313" key="2">
    <source>
        <dbReference type="Proteomes" id="UP000290365"/>
    </source>
</evidence>
<organism evidence="1 2">
    <name type="scientific">Ktedonosporobacter rubrisoli</name>
    <dbReference type="NCBI Taxonomy" id="2509675"/>
    <lineage>
        <taxon>Bacteria</taxon>
        <taxon>Bacillati</taxon>
        <taxon>Chloroflexota</taxon>
        <taxon>Ktedonobacteria</taxon>
        <taxon>Ktedonobacterales</taxon>
        <taxon>Ktedonosporobacteraceae</taxon>
        <taxon>Ktedonosporobacter</taxon>
    </lineage>
</organism>
<dbReference type="EMBL" id="CP035758">
    <property type="protein sequence ID" value="QBD79064.1"/>
    <property type="molecule type" value="Genomic_DNA"/>
</dbReference>
<gene>
    <name evidence="1" type="ORF">EPA93_24985</name>
</gene>
<dbReference type="SUPFAM" id="SSF50475">
    <property type="entry name" value="FMN-binding split barrel"/>
    <property type="match status" value="1"/>
</dbReference>
<reference evidence="1 2" key="1">
    <citation type="submission" date="2019-01" db="EMBL/GenBank/DDBJ databases">
        <title>Ktedonosporobacter rubrisoli SCAWS-G2.</title>
        <authorList>
            <person name="Huang Y."/>
            <person name="Yan B."/>
        </authorList>
    </citation>
    <scope>NUCLEOTIDE SEQUENCE [LARGE SCALE GENOMIC DNA]</scope>
    <source>
        <strain evidence="1 2">SCAWS-G2</strain>
    </source>
</reference>
<proteinExistence type="predicted"/>
<sequence>MFSAQERAYLQSQALARLGTVASNDQTDVDSVAFAFDGERFYIGGYFLENTRKYKNIASGQGKVCLLIDDLKTLEPFEPRGIKLHGDAEIATLQEGFRGPGTYLVITPRVSWSWGIEEPLFQNGQPAQPVMKKIRWK</sequence>
<dbReference type="Proteomes" id="UP000290365">
    <property type="component" value="Chromosome"/>
</dbReference>
<dbReference type="OrthoDB" id="3693562at2"/>
<keyword evidence="2" id="KW-1185">Reference proteome</keyword>